<keyword evidence="1" id="KW-0472">Membrane</keyword>
<feature type="transmembrane region" description="Helical" evidence="1">
    <location>
        <begin position="70"/>
        <end position="103"/>
    </location>
</feature>
<reference evidence="2 3" key="1">
    <citation type="submission" date="2019-07" db="EMBL/GenBank/DDBJ databases">
        <title>Hymenobacter sp. straun FUR1 Genome sequencing and assembly.</title>
        <authorList>
            <person name="Chhetri G."/>
        </authorList>
    </citation>
    <scope>NUCLEOTIDE SEQUENCE [LARGE SCALE GENOMIC DNA]</scope>
    <source>
        <strain evidence="2 3">Fur1</strain>
    </source>
</reference>
<keyword evidence="1" id="KW-0812">Transmembrane</keyword>
<gene>
    <name evidence="2" type="ORF">FNT36_16275</name>
</gene>
<dbReference type="EMBL" id="VMRJ01000004">
    <property type="protein sequence ID" value="TVT39214.1"/>
    <property type="molecule type" value="Genomic_DNA"/>
</dbReference>
<organism evidence="2 3">
    <name type="scientific">Hymenobacter setariae</name>
    <dbReference type="NCBI Taxonomy" id="2594794"/>
    <lineage>
        <taxon>Bacteria</taxon>
        <taxon>Pseudomonadati</taxon>
        <taxon>Bacteroidota</taxon>
        <taxon>Cytophagia</taxon>
        <taxon>Cytophagales</taxon>
        <taxon>Hymenobacteraceae</taxon>
        <taxon>Hymenobacter</taxon>
    </lineage>
</organism>
<dbReference type="Proteomes" id="UP000317624">
    <property type="component" value="Unassembled WGS sequence"/>
</dbReference>
<evidence type="ECO:0000256" key="1">
    <source>
        <dbReference type="SAM" id="Phobius"/>
    </source>
</evidence>
<dbReference type="AlphaFoldDB" id="A0A558BRS6"/>
<dbReference type="OrthoDB" id="5116908at2"/>
<evidence type="ECO:0000313" key="3">
    <source>
        <dbReference type="Proteomes" id="UP000317624"/>
    </source>
</evidence>
<keyword evidence="1" id="KW-1133">Transmembrane helix</keyword>
<evidence type="ECO:0000313" key="2">
    <source>
        <dbReference type="EMBL" id="TVT39214.1"/>
    </source>
</evidence>
<keyword evidence="3" id="KW-1185">Reference proteome</keyword>
<dbReference type="RefSeq" id="WP_144849854.1">
    <property type="nucleotide sequence ID" value="NZ_VMRJ01000004.1"/>
</dbReference>
<proteinExistence type="predicted"/>
<sequence length="110" mass="11788">MEASQAADQQPDNYLYQYAANLLASGKSSTEVERLLMLKGLAADDASAMVGELENPVQDVRKAQAKKDMLYGGLWCVGGLALTLADVGFVFWGAILFGGIQFIKGVTNLK</sequence>
<accession>A0A558BRS6</accession>
<name>A0A558BRS6_9BACT</name>
<comment type="caution">
    <text evidence="2">The sequence shown here is derived from an EMBL/GenBank/DDBJ whole genome shotgun (WGS) entry which is preliminary data.</text>
</comment>
<protein>
    <submittedName>
        <fullName evidence="2">Uncharacterized protein</fullName>
    </submittedName>
</protein>